<dbReference type="EMBL" id="CP104562">
    <property type="protein sequence ID" value="UXH76365.1"/>
    <property type="molecule type" value="Genomic_DNA"/>
</dbReference>
<comment type="pathway">
    <text evidence="3 10">Glycan biosynthesis; glycogen biosynthesis.</text>
</comment>
<feature type="active site" description="Proton donor" evidence="10">
    <location>
        <position position="460"/>
    </location>
</feature>
<dbReference type="SUPFAM" id="SSF81296">
    <property type="entry name" value="E set domains"/>
    <property type="match status" value="2"/>
</dbReference>
<comment type="similarity">
    <text evidence="4 10">Belongs to the glycosyl hydrolase 13 family. GlgB subfamily.</text>
</comment>
<evidence type="ECO:0000256" key="5">
    <source>
        <dbReference type="ARBA" id="ARBA00022600"/>
    </source>
</evidence>
<comment type="subunit">
    <text evidence="10">Monomer.</text>
</comment>
<dbReference type="InterPro" id="IPR014756">
    <property type="entry name" value="Ig_E-set"/>
</dbReference>
<keyword evidence="8 10" id="KW-0320">Glycogen biosynthesis</keyword>
<evidence type="ECO:0000256" key="1">
    <source>
        <dbReference type="ARBA" id="ARBA00000826"/>
    </source>
</evidence>
<dbReference type="NCBIfam" id="NF003811">
    <property type="entry name" value="PRK05402.1"/>
    <property type="match status" value="1"/>
</dbReference>
<dbReference type="EC" id="2.4.1.18" evidence="10"/>
<keyword evidence="9 10" id="KW-0119">Carbohydrate metabolism</keyword>
<dbReference type="Pfam" id="PF02922">
    <property type="entry name" value="CBM_48"/>
    <property type="match status" value="1"/>
</dbReference>
<dbReference type="PIRSF" id="PIRSF000463">
    <property type="entry name" value="GlgB"/>
    <property type="match status" value="1"/>
</dbReference>
<evidence type="ECO:0000313" key="13">
    <source>
        <dbReference type="Proteomes" id="UP001064933"/>
    </source>
</evidence>
<keyword evidence="7 10" id="KW-0808">Transferase</keyword>
<dbReference type="InterPro" id="IPR017853">
    <property type="entry name" value="GH"/>
</dbReference>
<evidence type="ECO:0000256" key="7">
    <source>
        <dbReference type="ARBA" id="ARBA00022679"/>
    </source>
</evidence>
<evidence type="ECO:0000256" key="6">
    <source>
        <dbReference type="ARBA" id="ARBA00022676"/>
    </source>
</evidence>
<dbReference type="InterPro" id="IPR006407">
    <property type="entry name" value="GlgB"/>
</dbReference>
<proteinExistence type="inferred from homology"/>
<dbReference type="SUPFAM" id="SSF51445">
    <property type="entry name" value="(Trans)glycosidases"/>
    <property type="match status" value="1"/>
</dbReference>
<comment type="function">
    <text evidence="2 10">Catalyzes the formation of the alpha-1,6-glucosidic linkages in glycogen by scission of a 1,4-alpha-linked oligosaccharide from growing alpha-1,4-glucan chains and the subsequent attachment of the oligosaccharide to the alpha-1,6 position.</text>
</comment>
<dbReference type="Gene3D" id="2.60.40.10">
    <property type="entry name" value="Immunoglobulins"/>
    <property type="match status" value="2"/>
</dbReference>
<dbReference type="NCBIfam" id="TIGR01515">
    <property type="entry name" value="branching_enzym"/>
    <property type="match status" value="1"/>
</dbReference>
<dbReference type="InterPro" id="IPR006048">
    <property type="entry name" value="A-amylase/branching_C"/>
</dbReference>
<gene>
    <name evidence="10 12" type="primary">glgB</name>
    <name evidence="12" type="ORF">N4261_14995</name>
</gene>
<dbReference type="Proteomes" id="UP001064933">
    <property type="component" value="Chromosome"/>
</dbReference>
<dbReference type="GO" id="GO:0003844">
    <property type="term" value="F:1,4-alpha-glucan branching enzyme activity"/>
    <property type="evidence" value="ECO:0007669"/>
    <property type="project" value="UniProtKB-EC"/>
</dbReference>
<dbReference type="NCBIfam" id="NF008967">
    <property type="entry name" value="PRK12313.1"/>
    <property type="match status" value="1"/>
</dbReference>
<reference evidence="12" key="1">
    <citation type="submission" date="2022-10" db="EMBL/GenBank/DDBJ databases">
        <title>Characterization and whole genome sequencing of a new Roseateles species, isolated from fresh water.</title>
        <authorList>
            <person name="Guliayeva D.Y."/>
            <person name="Akhremchuk A.E."/>
            <person name="Sikolenko M.A."/>
            <person name="Valentovich L.N."/>
            <person name="Sidarenka A.V."/>
        </authorList>
    </citation>
    <scope>NUCLEOTIDE SEQUENCE</scope>
    <source>
        <strain evidence="12">BIM B-1768</strain>
    </source>
</reference>
<dbReference type="InterPro" id="IPR037439">
    <property type="entry name" value="Branching_enzy"/>
</dbReference>
<keyword evidence="6 10" id="KW-0328">Glycosyltransferase</keyword>
<evidence type="ECO:0000259" key="11">
    <source>
        <dbReference type="SMART" id="SM00642"/>
    </source>
</evidence>
<keyword evidence="13" id="KW-1185">Reference proteome</keyword>
<dbReference type="InterPro" id="IPR013780">
    <property type="entry name" value="Glyco_hydro_b"/>
</dbReference>
<feature type="domain" description="Glycosyl hydrolase family 13 catalytic" evidence="11">
    <location>
        <begin position="251"/>
        <end position="600"/>
    </location>
</feature>
<organism evidence="12 13">
    <name type="scientific">Roseateles amylovorans</name>
    <dbReference type="NCBI Taxonomy" id="2978473"/>
    <lineage>
        <taxon>Bacteria</taxon>
        <taxon>Pseudomonadati</taxon>
        <taxon>Pseudomonadota</taxon>
        <taxon>Betaproteobacteria</taxon>
        <taxon>Burkholderiales</taxon>
        <taxon>Sphaerotilaceae</taxon>
        <taxon>Roseateles</taxon>
    </lineage>
</organism>
<dbReference type="Gene3D" id="3.20.20.80">
    <property type="entry name" value="Glycosidases"/>
    <property type="match status" value="1"/>
</dbReference>
<evidence type="ECO:0000256" key="8">
    <source>
        <dbReference type="ARBA" id="ARBA00023056"/>
    </source>
</evidence>
<dbReference type="SMART" id="SM00642">
    <property type="entry name" value="Aamy"/>
    <property type="match status" value="1"/>
</dbReference>
<evidence type="ECO:0000256" key="3">
    <source>
        <dbReference type="ARBA" id="ARBA00004964"/>
    </source>
</evidence>
<dbReference type="PANTHER" id="PTHR43651">
    <property type="entry name" value="1,4-ALPHA-GLUCAN-BRANCHING ENZYME"/>
    <property type="match status" value="1"/>
</dbReference>
<evidence type="ECO:0000256" key="2">
    <source>
        <dbReference type="ARBA" id="ARBA00002953"/>
    </source>
</evidence>
<dbReference type="PANTHER" id="PTHR43651:SF3">
    <property type="entry name" value="1,4-ALPHA-GLUCAN-BRANCHING ENZYME"/>
    <property type="match status" value="1"/>
</dbReference>
<accession>A0ABY6AUW2</accession>
<dbReference type="Pfam" id="PF22019">
    <property type="entry name" value="GlgB_N"/>
    <property type="match status" value="1"/>
</dbReference>
<dbReference type="CDD" id="cd02855">
    <property type="entry name" value="E_set_GBE_prok_N"/>
    <property type="match status" value="1"/>
</dbReference>
<keyword evidence="5 10" id="KW-0321">Glycogen metabolism</keyword>
<evidence type="ECO:0000256" key="4">
    <source>
        <dbReference type="ARBA" id="ARBA00009000"/>
    </source>
</evidence>
<dbReference type="SUPFAM" id="SSF51011">
    <property type="entry name" value="Glycosyl hydrolase domain"/>
    <property type="match status" value="1"/>
</dbReference>
<dbReference type="InterPro" id="IPR004193">
    <property type="entry name" value="Glyco_hydro_13_N"/>
</dbReference>
<dbReference type="Gene3D" id="2.60.40.1180">
    <property type="entry name" value="Golgi alpha-mannosidase II"/>
    <property type="match status" value="1"/>
</dbReference>
<dbReference type="CDD" id="cd11322">
    <property type="entry name" value="AmyAc_Glg_BE"/>
    <property type="match status" value="1"/>
</dbReference>
<evidence type="ECO:0000256" key="9">
    <source>
        <dbReference type="ARBA" id="ARBA00023277"/>
    </source>
</evidence>
<dbReference type="Pfam" id="PF02806">
    <property type="entry name" value="Alpha-amylase_C"/>
    <property type="match status" value="1"/>
</dbReference>
<dbReference type="HAMAP" id="MF_00685">
    <property type="entry name" value="GlgB"/>
    <property type="match status" value="1"/>
</dbReference>
<dbReference type="RefSeq" id="WP_261756095.1">
    <property type="nucleotide sequence ID" value="NZ_CP104562.2"/>
</dbReference>
<sequence>MLADEAIQALLQARHGDPFAVLGLHEADDGSGRLWVRTVQPGARSVSVLDADSGKRLGDLAEPAGPGSGFFELPVPRRRKRFDYRLAVTGDDGVERVLPDAYAFGALLPEVELALLARGEHPRPWLWLGAHPMAVDGVDGVRFAVWAPAARRVSVVGDFNRWDGRRHPMRRRHEAGVWEIFIPKAKRGQFYKFELLDGEGRLLPLKADPYAFRAQMRPENASVIAGLPAPMGLSAARAAANRRDAPISIYELHPMSWRRTDDGFPDWALLTRELPGYAAGLGFTHVELMPITEHPFDASWGYQTLGLHAPTARLGDPDGLRRFVRACHAAGLGVLLDFVPAHFPEDPHGLGKFDGTPLYEYADPREGWHRDWHTLIYDFGKPQVRQFLAGAALFWAERYGLDGLRVDAVASMLYRDYSRPPGEWIPNIHGGRENLEAIALLRHTHELLGREAPGFITIAEESTAFPGVSAPTSLGGLGFHYKWNMGWMNDTLHYMREQPIHRRWHHEKISFGLVYAFNENFVLPLSHDEVVHGKGSLLGKMPGEPGDPADWQRFAHLRSYYGFMWAHPGKKLLFMGQEFGQRSEWNFEQPLPWALVDDERHAGVLRLVGDLNRLYRAQPALHRKDCDSAGFEWLQAEDREQSVFAFARYDDDERPVVAICNFTPVPRERYRIPLPTRVPDRADSSSWRVLLDTDARRYGGSGIGDVERHMEVTDGELVLDLPPLATIFLGRV</sequence>
<protein>
    <recommendedName>
        <fullName evidence="10">1,4-alpha-glucan branching enzyme GlgB</fullName>
        <ecNumber evidence="10">2.4.1.18</ecNumber>
    </recommendedName>
    <alternativeName>
        <fullName evidence="10">1,4-alpha-D-glucan:1,4-alpha-D-glucan 6-glucosyl-transferase</fullName>
    </alternativeName>
    <alternativeName>
        <fullName evidence="10">Alpha-(1-&gt;4)-glucan branching enzyme</fullName>
    </alternativeName>
    <alternativeName>
        <fullName evidence="10">Glycogen branching enzyme</fullName>
        <shortName evidence="10">BE</shortName>
    </alternativeName>
</protein>
<dbReference type="InterPro" id="IPR044143">
    <property type="entry name" value="GlgB_N_E_set_prok"/>
</dbReference>
<name>A0ABY6AUW2_9BURK</name>
<dbReference type="InterPro" id="IPR006047">
    <property type="entry name" value="GH13_cat_dom"/>
</dbReference>
<dbReference type="InterPro" id="IPR013783">
    <property type="entry name" value="Ig-like_fold"/>
</dbReference>
<feature type="active site" description="Nucleophile" evidence="10">
    <location>
        <position position="407"/>
    </location>
</feature>
<evidence type="ECO:0000313" key="12">
    <source>
        <dbReference type="EMBL" id="UXH76365.1"/>
    </source>
</evidence>
<dbReference type="InterPro" id="IPR054169">
    <property type="entry name" value="GlgB_N"/>
</dbReference>
<evidence type="ECO:0000256" key="10">
    <source>
        <dbReference type="HAMAP-Rule" id="MF_00685"/>
    </source>
</evidence>
<comment type="catalytic activity">
    <reaction evidence="1 10">
        <text>Transfers a segment of a (1-&gt;4)-alpha-D-glucan chain to a primary hydroxy group in a similar glucan chain.</text>
        <dbReference type="EC" id="2.4.1.18"/>
    </reaction>
</comment>